<dbReference type="PROSITE" id="PS50801">
    <property type="entry name" value="STAS"/>
    <property type="match status" value="1"/>
</dbReference>
<evidence type="ECO:0000313" key="5">
    <source>
        <dbReference type="Proteomes" id="UP000554286"/>
    </source>
</evidence>
<evidence type="ECO:0000313" key="4">
    <source>
        <dbReference type="EMBL" id="MBB4268254.1"/>
    </source>
</evidence>
<dbReference type="GO" id="GO:0043856">
    <property type="term" value="F:anti-sigma factor antagonist activity"/>
    <property type="evidence" value="ECO:0007669"/>
    <property type="project" value="InterPro"/>
</dbReference>
<dbReference type="InterPro" id="IPR036513">
    <property type="entry name" value="STAS_dom_sf"/>
</dbReference>
<protein>
    <recommendedName>
        <fullName evidence="2">Anti-sigma factor antagonist</fullName>
    </recommendedName>
</protein>
<comment type="similarity">
    <text evidence="1 2">Belongs to the anti-sigma-factor antagonist family.</text>
</comment>
<dbReference type="Proteomes" id="UP000554286">
    <property type="component" value="Unassembled WGS sequence"/>
</dbReference>
<dbReference type="CDD" id="cd07043">
    <property type="entry name" value="STAS_anti-anti-sigma_factors"/>
    <property type="match status" value="1"/>
</dbReference>
<organism evidence="4 5">
    <name type="scientific">Roseospira visakhapatnamensis</name>
    <dbReference type="NCBI Taxonomy" id="390880"/>
    <lineage>
        <taxon>Bacteria</taxon>
        <taxon>Pseudomonadati</taxon>
        <taxon>Pseudomonadota</taxon>
        <taxon>Alphaproteobacteria</taxon>
        <taxon>Rhodospirillales</taxon>
        <taxon>Rhodospirillaceae</taxon>
        <taxon>Roseospira</taxon>
    </lineage>
</organism>
<dbReference type="InterPro" id="IPR002645">
    <property type="entry name" value="STAS_dom"/>
</dbReference>
<feature type="domain" description="STAS" evidence="3">
    <location>
        <begin position="5"/>
        <end position="115"/>
    </location>
</feature>
<reference evidence="4 5" key="1">
    <citation type="submission" date="2020-08" db="EMBL/GenBank/DDBJ databases">
        <title>Genome sequencing of Purple Non-Sulfur Bacteria from various extreme environments.</title>
        <authorList>
            <person name="Mayer M."/>
        </authorList>
    </citation>
    <scope>NUCLEOTIDE SEQUENCE [LARGE SCALE GENOMIC DNA]</scope>
    <source>
        <strain evidence="4 5">JA131</strain>
    </source>
</reference>
<proteinExistence type="inferred from homology"/>
<dbReference type="Pfam" id="PF01740">
    <property type="entry name" value="STAS"/>
    <property type="match status" value="1"/>
</dbReference>
<name>A0A7W6RGQ3_9PROT</name>
<dbReference type="SUPFAM" id="SSF52091">
    <property type="entry name" value="SpoIIaa-like"/>
    <property type="match status" value="1"/>
</dbReference>
<evidence type="ECO:0000259" key="3">
    <source>
        <dbReference type="PROSITE" id="PS50801"/>
    </source>
</evidence>
<dbReference type="PANTHER" id="PTHR33495">
    <property type="entry name" value="ANTI-SIGMA FACTOR ANTAGONIST TM_1081-RELATED-RELATED"/>
    <property type="match status" value="1"/>
</dbReference>
<dbReference type="Gene3D" id="3.30.750.24">
    <property type="entry name" value="STAS domain"/>
    <property type="match status" value="1"/>
</dbReference>
<dbReference type="EMBL" id="JACIGK010000070">
    <property type="protein sequence ID" value="MBB4268254.1"/>
    <property type="molecule type" value="Genomic_DNA"/>
</dbReference>
<dbReference type="NCBIfam" id="TIGR00377">
    <property type="entry name" value="ant_ant_sig"/>
    <property type="match status" value="1"/>
</dbReference>
<keyword evidence="5" id="KW-1185">Reference proteome</keyword>
<sequence>MTTSMELIDRPADGAVVLSLTGRVDSGTALDVQDRLLPRVLSAGSTPVLIDLTGLTYIASAGLRVLLMAVKRARSAGGAVHLAGPSAGVMTVLEVSGFTSLFEIHDDLDEALEDLDAALR</sequence>
<accession>A0A7W6RGQ3</accession>
<evidence type="ECO:0000256" key="2">
    <source>
        <dbReference type="RuleBase" id="RU003749"/>
    </source>
</evidence>
<evidence type="ECO:0000256" key="1">
    <source>
        <dbReference type="ARBA" id="ARBA00009013"/>
    </source>
</evidence>
<dbReference type="AlphaFoldDB" id="A0A7W6RGQ3"/>
<gene>
    <name evidence="4" type="ORF">GGD89_003918</name>
</gene>
<comment type="caution">
    <text evidence="4">The sequence shown here is derived from an EMBL/GenBank/DDBJ whole genome shotgun (WGS) entry which is preliminary data.</text>
</comment>
<dbReference type="RefSeq" id="WP_184049089.1">
    <property type="nucleotide sequence ID" value="NZ_JACIGK010000070.1"/>
</dbReference>
<dbReference type="InterPro" id="IPR003658">
    <property type="entry name" value="Anti-sigma_ant"/>
</dbReference>